<dbReference type="GO" id="GO:0016887">
    <property type="term" value="F:ATP hydrolysis activity"/>
    <property type="evidence" value="ECO:0007669"/>
    <property type="project" value="InterPro"/>
</dbReference>
<dbReference type="InterPro" id="IPR036640">
    <property type="entry name" value="ABC1_TM_sf"/>
</dbReference>
<dbReference type="PROSITE" id="PS50893">
    <property type="entry name" value="ABC_TRANSPORTER_2"/>
    <property type="match status" value="1"/>
</dbReference>
<keyword evidence="2 7" id="KW-0812">Transmembrane</keyword>
<evidence type="ECO:0000256" key="3">
    <source>
        <dbReference type="ARBA" id="ARBA00022741"/>
    </source>
</evidence>
<protein>
    <submittedName>
        <fullName evidence="10">ABC transporter ATP-binding protein</fullName>
    </submittedName>
</protein>
<evidence type="ECO:0000256" key="2">
    <source>
        <dbReference type="ARBA" id="ARBA00022692"/>
    </source>
</evidence>
<dbReference type="PANTHER" id="PTHR43394:SF1">
    <property type="entry name" value="ATP-BINDING CASSETTE SUB-FAMILY B MEMBER 10, MITOCHONDRIAL"/>
    <property type="match status" value="1"/>
</dbReference>
<dbReference type="Pfam" id="PF00664">
    <property type="entry name" value="ABC_membrane"/>
    <property type="match status" value="1"/>
</dbReference>
<evidence type="ECO:0000256" key="1">
    <source>
        <dbReference type="ARBA" id="ARBA00004651"/>
    </source>
</evidence>
<dbReference type="NCBIfam" id="NF045513">
    <property type="entry name" value="HepA_fam_ABC"/>
    <property type="match status" value="1"/>
</dbReference>
<feature type="transmembrane region" description="Helical" evidence="7">
    <location>
        <begin position="96"/>
        <end position="121"/>
    </location>
</feature>
<evidence type="ECO:0000256" key="7">
    <source>
        <dbReference type="SAM" id="Phobius"/>
    </source>
</evidence>
<dbReference type="Gene3D" id="1.20.1560.10">
    <property type="entry name" value="ABC transporter type 1, transmembrane domain"/>
    <property type="match status" value="1"/>
</dbReference>
<sequence>MKILQSSPNPLIQLTKFWQKNYILLRELKYFPKVVVLAFIFSFLASASDGIGIGVILSFLQSLINQNNQISQTGIDWFDIWVLGINETVNNRLYRLSVLIILIIWLRSLFHYLQVLYLGIVRVTLIDRLRKKIFEHFQQLSLNYFSKIRSGELINSITTELNELQMILNWYTSLVVQWISLLVYAFAIIAISWQLSLLALLLLALLSIGLSTLRKRVREVSFAISKANGHFTSVAVEFLSGIFTIHAFATQEYERRRFYKASNDIAIAQTNSLLKSAVVGPLGGGVGTTVIILIILIGITGLNMPVARLLTFLYALMRLIPMVHGINNVATQISQKQGSLININELLRTDNKPYFQNGKVLFTGLKQKLDFVSVGFSYDDTSTVLHKINLEIKKGQMTALVGASGAGKSTLAALIPRFYDPQQGQILIDGVDVREFEINSLRKNIGVVSQDTFIFNASVKDNIAYGTEGANDQQIRQAAELAHAIEFIQELPEGFESLLGDRGVRLSGGQRQRIAIARAILKDPQILILDEATSALDSKSERLIQEALEKLSVNRTVIAIAHRLSTIAKAEQVVVLEQGCIVEQGSYQELIKIEGKLWSYHQLQQTPS</sequence>
<dbReference type="FunFam" id="3.40.50.300:FF:000218">
    <property type="entry name" value="Multidrug ABC transporter ATP-binding protein"/>
    <property type="match status" value="1"/>
</dbReference>
<reference evidence="10" key="1">
    <citation type="submission" date="2019-11" db="EMBL/GenBank/DDBJ databases">
        <title>Genomic insights into an expanded diversity of filamentous marine cyanobacteria reveals the extraordinary biosynthetic potential of Moorea and Okeania.</title>
        <authorList>
            <person name="Ferreira Leao T."/>
            <person name="Wang M."/>
            <person name="Moss N."/>
            <person name="Da Silva R."/>
            <person name="Sanders J."/>
            <person name="Nurk S."/>
            <person name="Gurevich A."/>
            <person name="Humphrey G."/>
            <person name="Reher R."/>
            <person name="Zhu Q."/>
            <person name="Belda-Ferre P."/>
            <person name="Glukhov E."/>
            <person name="Rex R."/>
            <person name="Dorrestein P.C."/>
            <person name="Knight R."/>
            <person name="Pevzner P."/>
            <person name="Gerwick W.H."/>
            <person name="Gerwick L."/>
        </authorList>
    </citation>
    <scope>NUCLEOTIDE SEQUENCE</scope>
    <source>
        <strain evidence="10">SIO1C4</strain>
    </source>
</reference>
<dbReference type="InterPro" id="IPR017871">
    <property type="entry name" value="ABC_transporter-like_CS"/>
</dbReference>
<feature type="transmembrane region" description="Helical" evidence="7">
    <location>
        <begin position="282"/>
        <end position="302"/>
    </location>
</feature>
<dbReference type="InterPro" id="IPR027417">
    <property type="entry name" value="P-loop_NTPase"/>
</dbReference>
<feature type="transmembrane region" description="Helical" evidence="7">
    <location>
        <begin position="168"/>
        <end position="187"/>
    </location>
</feature>
<evidence type="ECO:0000313" key="10">
    <source>
        <dbReference type="EMBL" id="NER28697.1"/>
    </source>
</evidence>
<evidence type="ECO:0000256" key="4">
    <source>
        <dbReference type="ARBA" id="ARBA00022840"/>
    </source>
</evidence>
<dbReference type="InterPro" id="IPR011527">
    <property type="entry name" value="ABC1_TM_dom"/>
</dbReference>
<proteinExistence type="predicted"/>
<dbReference type="EMBL" id="JAAHFQ010000249">
    <property type="protein sequence ID" value="NER28697.1"/>
    <property type="molecule type" value="Genomic_DNA"/>
</dbReference>
<dbReference type="PANTHER" id="PTHR43394">
    <property type="entry name" value="ATP-DEPENDENT PERMEASE MDL1, MITOCHONDRIAL"/>
    <property type="match status" value="1"/>
</dbReference>
<keyword evidence="4 10" id="KW-0067">ATP-binding</keyword>
<dbReference type="GO" id="GO:0015421">
    <property type="term" value="F:ABC-type oligopeptide transporter activity"/>
    <property type="evidence" value="ECO:0007669"/>
    <property type="project" value="TreeGrafter"/>
</dbReference>
<dbReference type="InterPro" id="IPR003439">
    <property type="entry name" value="ABC_transporter-like_ATP-bd"/>
</dbReference>
<dbReference type="InterPro" id="IPR003593">
    <property type="entry name" value="AAA+_ATPase"/>
</dbReference>
<accession>A0A6B3NAK8</accession>
<dbReference type="SMART" id="SM00382">
    <property type="entry name" value="AAA"/>
    <property type="match status" value="1"/>
</dbReference>
<dbReference type="PROSITE" id="PS00211">
    <property type="entry name" value="ABC_TRANSPORTER_1"/>
    <property type="match status" value="1"/>
</dbReference>
<name>A0A6B3NAK8_9CYAN</name>
<dbReference type="SUPFAM" id="SSF90123">
    <property type="entry name" value="ABC transporter transmembrane region"/>
    <property type="match status" value="1"/>
</dbReference>
<dbReference type="GO" id="GO:0005886">
    <property type="term" value="C:plasma membrane"/>
    <property type="evidence" value="ECO:0007669"/>
    <property type="project" value="UniProtKB-SubCell"/>
</dbReference>
<dbReference type="Gene3D" id="3.40.50.300">
    <property type="entry name" value="P-loop containing nucleotide triphosphate hydrolases"/>
    <property type="match status" value="1"/>
</dbReference>
<evidence type="ECO:0000259" key="8">
    <source>
        <dbReference type="PROSITE" id="PS50893"/>
    </source>
</evidence>
<keyword evidence="6 7" id="KW-0472">Membrane</keyword>
<dbReference type="SUPFAM" id="SSF52540">
    <property type="entry name" value="P-loop containing nucleoside triphosphate hydrolases"/>
    <property type="match status" value="1"/>
</dbReference>
<dbReference type="AlphaFoldDB" id="A0A6B3NAK8"/>
<evidence type="ECO:0000256" key="5">
    <source>
        <dbReference type="ARBA" id="ARBA00022989"/>
    </source>
</evidence>
<comment type="subcellular location">
    <subcellularLocation>
        <location evidence="1">Cell membrane</location>
        <topology evidence="1">Multi-pass membrane protein</topology>
    </subcellularLocation>
</comment>
<evidence type="ECO:0000259" key="9">
    <source>
        <dbReference type="PROSITE" id="PS50929"/>
    </source>
</evidence>
<dbReference type="Pfam" id="PF00005">
    <property type="entry name" value="ABC_tran"/>
    <property type="match status" value="1"/>
</dbReference>
<keyword evidence="5 7" id="KW-1133">Transmembrane helix</keyword>
<dbReference type="InterPro" id="IPR039421">
    <property type="entry name" value="Type_1_exporter"/>
</dbReference>
<keyword evidence="3" id="KW-0547">Nucleotide-binding</keyword>
<evidence type="ECO:0000256" key="6">
    <source>
        <dbReference type="ARBA" id="ARBA00023136"/>
    </source>
</evidence>
<dbReference type="GO" id="GO:0005524">
    <property type="term" value="F:ATP binding"/>
    <property type="evidence" value="ECO:0007669"/>
    <property type="project" value="UniProtKB-KW"/>
</dbReference>
<feature type="domain" description="ABC transmembrane type-1" evidence="9">
    <location>
        <begin position="36"/>
        <end position="335"/>
    </location>
</feature>
<organism evidence="10">
    <name type="scientific">Symploca sp. SIO1C4</name>
    <dbReference type="NCBI Taxonomy" id="2607765"/>
    <lineage>
        <taxon>Bacteria</taxon>
        <taxon>Bacillati</taxon>
        <taxon>Cyanobacteriota</taxon>
        <taxon>Cyanophyceae</taxon>
        <taxon>Coleofasciculales</taxon>
        <taxon>Coleofasciculaceae</taxon>
        <taxon>Symploca</taxon>
    </lineage>
</organism>
<gene>
    <name evidence="10" type="ORF">F6J89_13945</name>
</gene>
<comment type="caution">
    <text evidence="10">The sequence shown here is derived from an EMBL/GenBank/DDBJ whole genome shotgun (WGS) entry which is preliminary data.</text>
</comment>
<feature type="domain" description="ABC transporter" evidence="8">
    <location>
        <begin position="369"/>
        <end position="603"/>
    </location>
</feature>
<feature type="transmembrane region" description="Helical" evidence="7">
    <location>
        <begin position="34"/>
        <end position="60"/>
    </location>
</feature>
<dbReference type="PROSITE" id="PS50929">
    <property type="entry name" value="ABC_TM1F"/>
    <property type="match status" value="1"/>
</dbReference>
<feature type="transmembrane region" description="Helical" evidence="7">
    <location>
        <begin position="193"/>
        <end position="210"/>
    </location>
</feature>